<protein>
    <submittedName>
        <fullName evidence="4">Flagellar type III secretion system protein FlhB</fullName>
    </submittedName>
</protein>
<keyword evidence="4" id="KW-0282">Flagellum</keyword>
<organism evidence="4 5">
    <name type="scientific">Acetobacter estunensis</name>
    <dbReference type="NCBI Taxonomy" id="104097"/>
    <lineage>
        <taxon>Bacteria</taxon>
        <taxon>Pseudomonadati</taxon>
        <taxon>Pseudomonadota</taxon>
        <taxon>Alphaproteobacteria</taxon>
        <taxon>Acetobacterales</taxon>
        <taxon>Acetobacteraceae</taxon>
        <taxon>Acetobacter</taxon>
    </lineage>
</organism>
<comment type="similarity">
    <text evidence="1">Belongs to the type III secretion exporter family.</text>
</comment>
<keyword evidence="4" id="KW-0969">Cilium</keyword>
<dbReference type="GO" id="GO:0005886">
    <property type="term" value="C:plasma membrane"/>
    <property type="evidence" value="ECO:0007669"/>
    <property type="project" value="TreeGrafter"/>
</dbReference>
<dbReference type="PRINTS" id="PR00950">
    <property type="entry name" value="TYPE3IMSPROT"/>
</dbReference>
<comment type="caution">
    <text evidence="4">The sequence shown here is derived from an EMBL/GenBank/DDBJ whole genome shotgun (WGS) entry which is preliminary data.</text>
</comment>
<accession>A0A967B4S8</accession>
<evidence type="ECO:0000256" key="3">
    <source>
        <dbReference type="SAM" id="Phobius"/>
    </source>
</evidence>
<dbReference type="InterPro" id="IPR006135">
    <property type="entry name" value="T3SS_substrate_exporter"/>
</dbReference>
<dbReference type="PANTHER" id="PTHR30531">
    <property type="entry name" value="FLAGELLAR BIOSYNTHETIC PROTEIN FLHB"/>
    <property type="match status" value="1"/>
</dbReference>
<dbReference type="SUPFAM" id="SSF160544">
    <property type="entry name" value="EscU C-terminal domain-like"/>
    <property type="match status" value="1"/>
</dbReference>
<keyword evidence="3" id="KW-0472">Membrane</keyword>
<feature type="transmembrane region" description="Helical" evidence="3">
    <location>
        <begin position="186"/>
        <end position="207"/>
    </location>
</feature>
<keyword evidence="4" id="KW-0966">Cell projection</keyword>
<reference evidence="4" key="1">
    <citation type="submission" date="2019-11" db="EMBL/GenBank/DDBJ databases">
        <title>Description of new Acetobacter species.</title>
        <authorList>
            <person name="Cleenwerck I."/>
            <person name="Sombolestani A.S."/>
        </authorList>
    </citation>
    <scope>NUCLEOTIDE SEQUENCE</scope>
    <source>
        <strain evidence="4">LMG 1626</strain>
    </source>
</reference>
<dbReference type="Gene3D" id="3.40.1690.10">
    <property type="entry name" value="secretion proteins EscU"/>
    <property type="match status" value="1"/>
</dbReference>
<sequence length="361" mass="39354">MADSDTGDTTEAPTGRRLERAREQGNIAQSRELHLFSGLGLATLVLTMAMPAGVREFIHEMSALLDNAGEVRLDPPTVGHVLTHCLHLLVVLAFPVVAATAAGGVATALLQSGFLVRMEALVPDIGRLNPLKGLKKIFGVTNLVEAAKSIAKIIIFSAILYGIVRDTLALAPGAMGWSPERLARELSALVVRTLGAVLIVQVIIVVLDEAWTRYKRLQDLKMSRHDIKEEMKESEGDPHIRAKLKQMRMQRTRKRVREAVRSATVVVTNPTHYAVALAYEPGSAGAPRIVAKGADELAARIREFAWEEKVPIVSNPPLARSLYQLPEDTEIPYDYFQAVAAVIAYVWRLKKPAGGGSPPVM</sequence>
<dbReference type="InterPro" id="IPR029025">
    <property type="entry name" value="T3SS_substrate_exporter_C"/>
</dbReference>
<evidence type="ECO:0000256" key="1">
    <source>
        <dbReference type="ARBA" id="ARBA00010690"/>
    </source>
</evidence>
<dbReference type="Proteomes" id="UP000597459">
    <property type="component" value="Unassembled WGS sequence"/>
</dbReference>
<proteinExistence type="inferred from homology"/>
<feature type="region of interest" description="Disordered" evidence="2">
    <location>
        <begin position="1"/>
        <end position="22"/>
    </location>
</feature>
<feature type="transmembrane region" description="Helical" evidence="3">
    <location>
        <begin position="153"/>
        <end position="174"/>
    </location>
</feature>
<dbReference type="GO" id="GO:0009306">
    <property type="term" value="P:protein secretion"/>
    <property type="evidence" value="ECO:0007669"/>
    <property type="project" value="InterPro"/>
</dbReference>
<feature type="transmembrane region" description="Helical" evidence="3">
    <location>
        <begin position="33"/>
        <end position="54"/>
    </location>
</feature>
<feature type="transmembrane region" description="Helical" evidence="3">
    <location>
        <begin position="86"/>
        <end position="110"/>
    </location>
</feature>
<dbReference type="PANTHER" id="PTHR30531:SF12">
    <property type="entry name" value="FLAGELLAR BIOSYNTHETIC PROTEIN FLHB"/>
    <property type="match status" value="1"/>
</dbReference>
<keyword evidence="3" id="KW-0812">Transmembrane</keyword>
<evidence type="ECO:0000313" key="4">
    <source>
        <dbReference type="EMBL" id="NHO52830.1"/>
    </source>
</evidence>
<dbReference type="EMBL" id="WOTH01000003">
    <property type="protein sequence ID" value="NHO52830.1"/>
    <property type="molecule type" value="Genomic_DNA"/>
</dbReference>
<dbReference type="Pfam" id="PF01312">
    <property type="entry name" value="Bac_export_2"/>
    <property type="match status" value="1"/>
</dbReference>
<name>A0A967B4S8_9PROT</name>
<dbReference type="AlphaFoldDB" id="A0A967B4S8"/>
<keyword evidence="3" id="KW-1133">Transmembrane helix</keyword>
<evidence type="ECO:0000313" key="5">
    <source>
        <dbReference type="Proteomes" id="UP000597459"/>
    </source>
</evidence>
<keyword evidence="5" id="KW-1185">Reference proteome</keyword>
<evidence type="ECO:0000256" key="2">
    <source>
        <dbReference type="SAM" id="MobiDB-lite"/>
    </source>
</evidence>
<dbReference type="RefSeq" id="WP_166312973.1">
    <property type="nucleotide sequence ID" value="NZ_WOTH01000003.1"/>
</dbReference>
<gene>
    <name evidence="4" type="primary">flhB</name>
    <name evidence="4" type="ORF">GOB87_02480</name>
</gene>